<evidence type="ECO:0000313" key="6">
    <source>
        <dbReference type="Proteomes" id="UP000460132"/>
    </source>
</evidence>
<dbReference type="PANTHER" id="PTHR46470">
    <property type="entry name" value="N-ACYLNEURAMINATE-9-PHOSPHATASE"/>
    <property type="match status" value="1"/>
</dbReference>
<evidence type="ECO:0000256" key="4">
    <source>
        <dbReference type="ARBA" id="ARBA00022842"/>
    </source>
</evidence>
<dbReference type="InterPro" id="IPR006439">
    <property type="entry name" value="HAD-SF_hydro_IA"/>
</dbReference>
<dbReference type="GO" id="GO:0046872">
    <property type="term" value="F:metal ion binding"/>
    <property type="evidence" value="ECO:0007669"/>
    <property type="project" value="UniProtKB-KW"/>
</dbReference>
<dbReference type="InterPro" id="IPR051400">
    <property type="entry name" value="HAD-like_hydrolase"/>
</dbReference>
<dbReference type="SFLD" id="SFLDG01129">
    <property type="entry name" value="C1.5:_HAD__Beta-PGM__Phosphata"/>
    <property type="match status" value="1"/>
</dbReference>
<dbReference type="AlphaFoldDB" id="A0A7X4KTD2"/>
<dbReference type="PRINTS" id="PR00413">
    <property type="entry name" value="HADHALOGNASE"/>
</dbReference>
<proteinExistence type="predicted"/>
<reference evidence="5 6" key="1">
    <citation type="submission" date="2020-01" db="EMBL/GenBank/DDBJ databases">
        <title>Vaginal microbiome of pregnant Indian women: Insights into the genome of dominants Lactobacillus species.</title>
        <authorList>
            <person name="Das B."/>
            <person name="Mehta O."/>
            <person name="Ghosh T.S."/>
            <person name="Kothidar A."/>
            <person name="Gowtham M.R."/>
            <person name="Mitra R."/>
            <person name="Kshetrapal P."/>
            <person name="Wadhwa N."/>
            <person name="Thiruvengadam R."/>
            <person name="Nair G.B."/>
            <person name="Bhatnagar S."/>
            <person name="Pore S."/>
        </authorList>
    </citation>
    <scope>NUCLEOTIDE SEQUENCE [LARGE SCALE GENOMIC DNA]</scope>
    <source>
        <strain evidence="5 6">Indica2</strain>
    </source>
</reference>
<dbReference type="RefSeq" id="WP_023488266.1">
    <property type="nucleotide sequence ID" value="NZ_CABMHY010000013.1"/>
</dbReference>
<keyword evidence="3 5" id="KW-0378">Hydrolase</keyword>
<dbReference type="InterPro" id="IPR036412">
    <property type="entry name" value="HAD-like_sf"/>
</dbReference>
<name>A0A7X4KTD2_9LACO</name>
<evidence type="ECO:0000313" key="5">
    <source>
        <dbReference type="EMBL" id="MYN53813.1"/>
    </source>
</evidence>
<evidence type="ECO:0000256" key="3">
    <source>
        <dbReference type="ARBA" id="ARBA00022801"/>
    </source>
</evidence>
<dbReference type="GO" id="GO:0016791">
    <property type="term" value="F:phosphatase activity"/>
    <property type="evidence" value="ECO:0007669"/>
    <property type="project" value="TreeGrafter"/>
</dbReference>
<accession>A0A7X4KTD2</accession>
<dbReference type="InterPro" id="IPR023214">
    <property type="entry name" value="HAD_sf"/>
</dbReference>
<dbReference type="Proteomes" id="UP000460132">
    <property type="component" value="Unassembled WGS sequence"/>
</dbReference>
<sequence>MDSIIFDLGNTLKKDLSVELIRTFSRQVFKLNNLDRNIVETFEQTLLKKLNSKDQSFTAKSVLTEIIHDNKKSDVVINQISQELARRFVWNSNAARVLCQLKKSGHDIFLLSNSIWNSKFYILENEEYFSYFTNVFFSDQTGYRKPSLKAFLNIIDYYGLLTNHVWMIGDSEKNDILPAKGIGIKTIRIADDNNTEADYKCNSLLEITNIINIEGE</sequence>
<dbReference type="Pfam" id="PF13419">
    <property type="entry name" value="HAD_2"/>
    <property type="match status" value="1"/>
</dbReference>
<dbReference type="InterPro" id="IPR041492">
    <property type="entry name" value="HAD_2"/>
</dbReference>
<dbReference type="EMBL" id="WWFF01000007">
    <property type="protein sequence ID" value="MYN53813.1"/>
    <property type="molecule type" value="Genomic_DNA"/>
</dbReference>
<keyword evidence="2" id="KW-0479">Metal-binding</keyword>
<evidence type="ECO:0000256" key="1">
    <source>
        <dbReference type="ARBA" id="ARBA00001946"/>
    </source>
</evidence>
<evidence type="ECO:0000256" key="2">
    <source>
        <dbReference type="ARBA" id="ARBA00022723"/>
    </source>
</evidence>
<gene>
    <name evidence="5" type="ORF">GTK63_05690</name>
</gene>
<protein>
    <submittedName>
        <fullName evidence="5">HAD-IA family hydrolase</fullName>
    </submittedName>
</protein>
<keyword evidence="4" id="KW-0460">Magnesium</keyword>
<comment type="caution">
    <text evidence="5">The sequence shown here is derived from an EMBL/GenBank/DDBJ whole genome shotgun (WGS) entry which is preliminary data.</text>
</comment>
<dbReference type="SFLD" id="SFLDS00003">
    <property type="entry name" value="Haloacid_Dehalogenase"/>
    <property type="match status" value="1"/>
</dbReference>
<comment type="cofactor">
    <cofactor evidence="1">
        <name>Mg(2+)</name>
        <dbReference type="ChEBI" id="CHEBI:18420"/>
    </cofactor>
</comment>
<dbReference type="NCBIfam" id="TIGR01549">
    <property type="entry name" value="HAD-SF-IA-v1"/>
    <property type="match status" value="1"/>
</dbReference>
<dbReference type="Gene3D" id="3.40.50.1000">
    <property type="entry name" value="HAD superfamily/HAD-like"/>
    <property type="match status" value="1"/>
</dbReference>
<organism evidence="5 6">
    <name type="scientific">Lactobacillus crispatus</name>
    <dbReference type="NCBI Taxonomy" id="47770"/>
    <lineage>
        <taxon>Bacteria</taxon>
        <taxon>Bacillati</taxon>
        <taxon>Bacillota</taxon>
        <taxon>Bacilli</taxon>
        <taxon>Lactobacillales</taxon>
        <taxon>Lactobacillaceae</taxon>
        <taxon>Lactobacillus</taxon>
    </lineage>
</organism>
<dbReference type="GO" id="GO:0044281">
    <property type="term" value="P:small molecule metabolic process"/>
    <property type="evidence" value="ECO:0007669"/>
    <property type="project" value="UniProtKB-ARBA"/>
</dbReference>
<dbReference type="SUPFAM" id="SSF56784">
    <property type="entry name" value="HAD-like"/>
    <property type="match status" value="1"/>
</dbReference>
<dbReference type="PANTHER" id="PTHR46470:SF2">
    <property type="entry name" value="GLYCERALDEHYDE 3-PHOSPHATE PHOSPHATASE"/>
    <property type="match status" value="1"/>
</dbReference>